<dbReference type="RefSeq" id="WP_093852990.1">
    <property type="nucleotide sequence ID" value="NZ_JAVRER010000027.1"/>
</dbReference>
<reference evidence="2" key="1">
    <citation type="submission" date="2023-07" db="EMBL/GenBank/DDBJ databases">
        <title>30 novel species of actinomycetes from the DSMZ collection.</title>
        <authorList>
            <person name="Nouioui I."/>
        </authorList>
    </citation>
    <scope>NUCLEOTIDE SEQUENCE [LARGE SCALE GENOMIC DNA]</scope>
    <source>
        <strain evidence="2">DSM 41982</strain>
    </source>
</reference>
<accession>A0ABD5E8J7</accession>
<sequence>MHCYECDAVGHDTTPAVAVCRRCGAALCSAHARIGTTLLRRAGGTGGVVRAVTARRITCDTCRAAENS</sequence>
<evidence type="ECO:0000313" key="1">
    <source>
        <dbReference type="EMBL" id="MDT0417398.1"/>
    </source>
</evidence>
<dbReference type="EMBL" id="JAVRER010000027">
    <property type="protein sequence ID" value="MDT0417398.1"/>
    <property type="molecule type" value="Genomic_DNA"/>
</dbReference>
<proteinExistence type="predicted"/>
<dbReference type="InterPro" id="IPR017211">
    <property type="entry name" value="UCP037465_Znf"/>
</dbReference>
<comment type="caution">
    <text evidence="1">The sequence shown here is derived from an EMBL/GenBank/DDBJ whole genome shotgun (WGS) entry which is preliminary data.</text>
</comment>
<dbReference type="AlphaFoldDB" id="A0ABD5E8J7"/>
<evidence type="ECO:0000313" key="2">
    <source>
        <dbReference type="Proteomes" id="UP001183607"/>
    </source>
</evidence>
<protein>
    <submittedName>
        <fullName evidence="1">DUF2180 family protein</fullName>
    </submittedName>
</protein>
<dbReference type="Proteomes" id="UP001183607">
    <property type="component" value="Unassembled WGS sequence"/>
</dbReference>
<organism evidence="1 2">
    <name type="scientific">Streptomyces evansiae</name>
    <dbReference type="NCBI Taxonomy" id="3075535"/>
    <lineage>
        <taxon>Bacteria</taxon>
        <taxon>Bacillati</taxon>
        <taxon>Actinomycetota</taxon>
        <taxon>Actinomycetes</taxon>
        <taxon>Kitasatosporales</taxon>
        <taxon>Streptomycetaceae</taxon>
        <taxon>Streptomyces</taxon>
    </lineage>
</organism>
<name>A0ABD5E8J7_9ACTN</name>
<dbReference type="Pfam" id="PF09947">
    <property type="entry name" value="DUF2180"/>
    <property type="match status" value="1"/>
</dbReference>
<gene>
    <name evidence="1" type="ORF">RM574_18055</name>
</gene>